<feature type="transmembrane region" description="Helical" evidence="1">
    <location>
        <begin position="84"/>
        <end position="106"/>
    </location>
</feature>
<keyword evidence="3" id="KW-1185">Reference proteome</keyword>
<dbReference type="Proteomes" id="UP000030152">
    <property type="component" value="Unassembled WGS sequence"/>
</dbReference>
<keyword evidence="1" id="KW-1133">Transmembrane helix</keyword>
<reference evidence="2 3" key="1">
    <citation type="submission" date="2013-09" db="EMBL/GenBank/DDBJ databases">
        <authorList>
            <person name="Zeng Z."/>
            <person name="Chen C."/>
        </authorList>
    </citation>
    <scope>NUCLEOTIDE SEQUENCE [LARGE SCALE GENOMIC DNA]</scope>
    <source>
        <strain evidence="2 3">WB 3.3-2</strain>
    </source>
</reference>
<proteinExistence type="predicted"/>
<feature type="transmembrane region" description="Helical" evidence="1">
    <location>
        <begin position="49"/>
        <end position="72"/>
    </location>
</feature>
<keyword evidence="1" id="KW-0472">Membrane</keyword>
<protein>
    <submittedName>
        <fullName evidence="2">Uncharacterized protein</fullName>
    </submittedName>
</protein>
<evidence type="ECO:0000256" key="1">
    <source>
        <dbReference type="SAM" id="Phobius"/>
    </source>
</evidence>
<gene>
    <name evidence="2" type="ORF">Q765_14805</name>
</gene>
<name>A0A0A2MBQ5_9FLAO</name>
<evidence type="ECO:0000313" key="2">
    <source>
        <dbReference type="EMBL" id="KGO85690.1"/>
    </source>
</evidence>
<organism evidence="2 3">
    <name type="scientific">Flavobacterium rivuli WB 3.3-2 = DSM 21788</name>
    <dbReference type="NCBI Taxonomy" id="1121895"/>
    <lineage>
        <taxon>Bacteria</taxon>
        <taxon>Pseudomonadati</taxon>
        <taxon>Bacteroidota</taxon>
        <taxon>Flavobacteriia</taxon>
        <taxon>Flavobacteriales</taxon>
        <taxon>Flavobacteriaceae</taxon>
        <taxon>Flavobacterium</taxon>
    </lineage>
</organism>
<accession>A0A0A2MBQ5</accession>
<dbReference type="EMBL" id="JRLX01000017">
    <property type="protein sequence ID" value="KGO85690.1"/>
    <property type="molecule type" value="Genomic_DNA"/>
</dbReference>
<dbReference type="AlphaFoldDB" id="A0A0A2MBQ5"/>
<feature type="transmembrane region" description="Helical" evidence="1">
    <location>
        <begin position="26"/>
        <end position="43"/>
    </location>
</feature>
<feature type="transmembrane region" description="Helical" evidence="1">
    <location>
        <begin position="112"/>
        <end position="131"/>
    </location>
</feature>
<keyword evidence="1" id="KW-0812">Transmembrane</keyword>
<sequence>MARNNDGSKLKKQIGRMMLNKSTTRFILVCLIGLLISVIILFPQENEKALLFMMAIYYFPLYFFANILIAYIIDYNRGAVFNHFFFKIFRITVYFALVVLFIISLNHYFHEILLFSFLVHFFALSLSILIYNQHKVGY</sequence>
<evidence type="ECO:0000313" key="3">
    <source>
        <dbReference type="Proteomes" id="UP000030152"/>
    </source>
</evidence>
<comment type="caution">
    <text evidence="2">The sequence shown here is derived from an EMBL/GenBank/DDBJ whole genome shotgun (WGS) entry which is preliminary data.</text>
</comment>